<dbReference type="CDD" id="cd18316">
    <property type="entry name" value="BTB_POZ_KCTD-like"/>
    <property type="match status" value="1"/>
</dbReference>
<evidence type="ECO:0000313" key="3">
    <source>
        <dbReference type="EMBL" id="CUG88990.1"/>
    </source>
</evidence>
<dbReference type="PANTHER" id="PTHR14499">
    <property type="entry name" value="POTASSIUM CHANNEL TETRAMERIZATION DOMAIN-CONTAINING"/>
    <property type="match status" value="1"/>
</dbReference>
<dbReference type="InterPro" id="IPR011333">
    <property type="entry name" value="SKP1/BTB/POZ_sf"/>
</dbReference>
<sequence>MRGRGKPIKRLREATGQEQSELSNGLLLERRIAAHKQLMSSDGPLPITSEFLLDALVQSDADEPGFIVAPGLKKKDVVPSTSETAVITSVDDAVSSSQAAFPITGNMVRLNVGGELFVVQRDTLLGRRSTDPLDSSESTFFHRLICPDAGAPAATFVDSTGAILVDRDPFSFSIVLNYLRGYENALVIPSFWKSVVAQDADYYNLQGLKRRLADPLEDMPLLFQPGPGIAPERRRFKPTFGVNFIGDRFFVRGCHKIVLEVLGADYLGIGVASDACVSQDTEFHRTTNCCVYYMSGVFYSAFPSPRKEEALESFGVSDTVEMHLDMNAKILTYTFRGVTKVVSVKSSYRLRFAVTLKKKSSVRIVDYVSET</sequence>
<dbReference type="AlphaFoldDB" id="A0A0S4JC91"/>
<dbReference type="InterPro" id="IPR043136">
    <property type="entry name" value="B30.2/SPRY_sf"/>
</dbReference>
<evidence type="ECO:0000256" key="1">
    <source>
        <dbReference type="SAM" id="MobiDB-lite"/>
    </source>
</evidence>
<dbReference type="OrthoDB" id="2414723at2759"/>
<dbReference type="Gene3D" id="2.60.120.920">
    <property type="match status" value="1"/>
</dbReference>
<proteinExistence type="predicted"/>
<protein>
    <recommendedName>
        <fullName evidence="2">Potassium channel tetramerisation-type BTB domain-containing protein</fullName>
    </recommendedName>
</protein>
<feature type="domain" description="Potassium channel tetramerisation-type BTB" evidence="2">
    <location>
        <begin position="108"/>
        <end position="208"/>
    </location>
</feature>
<dbReference type="Pfam" id="PF02214">
    <property type="entry name" value="BTB_2"/>
    <property type="match status" value="1"/>
</dbReference>
<feature type="region of interest" description="Disordered" evidence="1">
    <location>
        <begin position="1"/>
        <end position="20"/>
    </location>
</feature>
<dbReference type="GO" id="GO:0051260">
    <property type="term" value="P:protein homooligomerization"/>
    <property type="evidence" value="ECO:0007669"/>
    <property type="project" value="InterPro"/>
</dbReference>
<name>A0A0S4JC91_BODSA</name>
<evidence type="ECO:0000313" key="4">
    <source>
        <dbReference type="Proteomes" id="UP000051952"/>
    </source>
</evidence>
<dbReference type="PANTHER" id="PTHR14499:SF143">
    <property type="entry name" value="BTB DOMAIN-CONTAINING PROTEIN"/>
    <property type="match status" value="1"/>
</dbReference>
<reference evidence="4" key="1">
    <citation type="submission" date="2015-09" db="EMBL/GenBank/DDBJ databases">
        <authorList>
            <consortium name="Pathogen Informatics"/>
        </authorList>
    </citation>
    <scope>NUCLEOTIDE SEQUENCE [LARGE SCALE GENOMIC DNA]</scope>
    <source>
        <strain evidence="4">Lake Konstanz</strain>
    </source>
</reference>
<dbReference type="SUPFAM" id="SSF54695">
    <property type="entry name" value="POZ domain"/>
    <property type="match status" value="1"/>
</dbReference>
<dbReference type="InterPro" id="IPR003131">
    <property type="entry name" value="T1-type_BTB"/>
</dbReference>
<dbReference type="SUPFAM" id="SSF49899">
    <property type="entry name" value="Concanavalin A-like lectins/glucanases"/>
    <property type="match status" value="1"/>
</dbReference>
<gene>
    <name evidence="3" type="ORF">BSAL_18665</name>
</gene>
<accession>A0A0S4JC91</accession>
<keyword evidence="4" id="KW-1185">Reference proteome</keyword>
<organism evidence="3 4">
    <name type="scientific">Bodo saltans</name>
    <name type="common">Flagellated protozoan</name>
    <dbReference type="NCBI Taxonomy" id="75058"/>
    <lineage>
        <taxon>Eukaryota</taxon>
        <taxon>Discoba</taxon>
        <taxon>Euglenozoa</taxon>
        <taxon>Kinetoplastea</taxon>
        <taxon>Metakinetoplastina</taxon>
        <taxon>Eubodonida</taxon>
        <taxon>Bodonidae</taxon>
        <taxon>Bodo</taxon>
    </lineage>
</organism>
<dbReference type="VEuPathDB" id="TriTrypDB:BSAL_18665"/>
<dbReference type="Gene3D" id="3.30.710.10">
    <property type="entry name" value="Potassium Channel Kv1.1, Chain A"/>
    <property type="match status" value="1"/>
</dbReference>
<dbReference type="Proteomes" id="UP000051952">
    <property type="component" value="Unassembled WGS sequence"/>
</dbReference>
<dbReference type="EMBL" id="CYKH01001692">
    <property type="protein sequence ID" value="CUG88990.1"/>
    <property type="molecule type" value="Genomic_DNA"/>
</dbReference>
<evidence type="ECO:0000259" key="2">
    <source>
        <dbReference type="Pfam" id="PF02214"/>
    </source>
</evidence>
<dbReference type="InterPro" id="IPR013320">
    <property type="entry name" value="ConA-like_dom_sf"/>
</dbReference>